<protein>
    <submittedName>
        <fullName evidence="5">4-phosphopantoate--beta-alanine ligase</fullName>
        <ecNumber evidence="5">6.3.2.36</ecNumber>
    </submittedName>
</protein>
<accession>A0ABU9UA98</accession>
<keyword evidence="2" id="KW-0547">Nucleotide-binding</keyword>
<name>A0ABU9UA98_9SPIR</name>
<dbReference type="PANTHER" id="PTHR40695">
    <property type="entry name" value="4-PHOSPHOPANTOATE--BETA-ALANINE LIGASE"/>
    <property type="match status" value="1"/>
</dbReference>
<evidence type="ECO:0000313" key="5">
    <source>
        <dbReference type="EMBL" id="MEM5947588.1"/>
    </source>
</evidence>
<dbReference type="GO" id="GO:0016874">
    <property type="term" value="F:ligase activity"/>
    <property type="evidence" value="ECO:0007669"/>
    <property type="project" value="UniProtKB-KW"/>
</dbReference>
<dbReference type="Pfam" id="PF02006">
    <property type="entry name" value="PPS_PS"/>
    <property type="match status" value="1"/>
</dbReference>
<dbReference type="NCBIfam" id="NF010324">
    <property type="entry name" value="PRK13761.1"/>
    <property type="match status" value="1"/>
</dbReference>
<keyword evidence="3" id="KW-0067">ATP-binding</keyword>
<keyword evidence="4" id="KW-0173">Coenzyme A biosynthesis</keyword>
<dbReference type="RefSeq" id="WP_420069031.1">
    <property type="nucleotide sequence ID" value="NZ_JBCHKQ010000001.1"/>
</dbReference>
<reference evidence="5 6" key="1">
    <citation type="submission" date="2024-03" db="EMBL/GenBank/DDBJ databases">
        <title>Ignisphaera cupida sp. nov., a hyperthermophilic hydrolytic archaeon from a hot spring of Kamchatka, and proposal of Ignisphaeraceae fam. nov.</title>
        <authorList>
            <person name="Podosokorskaya O.A."/>
            <person name="Elcheninov A.G."/>
            <person name="Maltseva A.I."/>
            <person name="Zayulina K.S."/>
            <person name="Novikov A."/>
            <person name="Merkel A.Y."/>
        </authorList>
    </citation>
    <scope>NUCLEOTIDE SEQUENCE [LARGE SCALE GENOMIC DNA]</scope>
    <source>
        <strain evidence="5 6">38H-sp</strain>
    </source>
</reference>
<evidence type="ECO:0000256" key="1">
    <source>
        <dbReference type="ARBA" id="ARBA00022598"/>
    </source>
</evidence>
<dbReference type="InterPro" id="IPR038138">
    <property type="entry name" value="PPS/PS_sf"/>
</dbReference>
<sequence length="253" mass="27991">MSIEIPKDHPRYQSLINREKIIDGMHSKVVAPAGLIAHGRGEAFDYLMGEKTLPCARRAIRQAAYAFLTAKHPVISVNGNVAALCPELLVKLSEISSAPLEINLFYREQGREEAIEKVLREHGAKNILGTAGRTTASIPELSSNRRHVDPDGILISDCVFVPLEDGDRTEALVRMGKTVITVDLNPLSRTARMASISITDNIIRALPLLIEDIKNNKNNPKALSEDYDNKEILSQAVRAIAEYLTDRAKNKDF</sequence>
<dbReference type="Proteomes" id="UP001466331">
    <property type="component" value="Unassembled WGS sequence"/>
</dbReference>
<gene>
    <name evidence="5" type="ORF">WKV44_03425</name>
</gene>
<dbReference type="InterPro" id="IPR002855">
    <property type="entry name" value="PPS/PS"/>
</dbReference>
<keyword evidence="1 5" id="KW-0436">Ligase</keyword>
<dbReference type="EMBL" id="JBCHKQ010000001">
    <property type="protein sequence ID" value="MEM5947588.1"/>
    <property type="molecule type" value="Genomic_DNA"/>
</dbReference>
<comment type="caution">
    <text evidence="5">The sequence shown here is derived from an EMBL/GenBank/DDBJ whole genome shotgun (WGS) entry which is preliminary data.</text>
</comment>
<evidence type="ECO:0000256" key="4">
    <source>
        <dbReference type="ARBA" id="ARBA00022993"/>
    </source>
</evidence>
<dbReference type="NCBIfam" id="NF041123">
    <property type="entry name" value="phpantohe_syn_Arch"/>
    <property type="match status" value="1"/>
</dbReference>
<dbReference type="PIRSF" id="PIRSF004853">
    <property type="entry name" value="UCP004853"/>
    <property type="match status" value="1"/>
</dbReference>
<dbReference type="EC" id="6.3.2.36" evidence="5"/>
<evidence type="ECO:0000256" key="2">
    <source>
        <dbReference type="ARBA" id="ARBA00022741"/>
    </source>
</evidence>
<evidence type="ECO:0000256" key="3">
    <source>
        <dbReference type="ARBA" id="ARBA00022840"/>
    </source>
</evidence>
<proteinExistence type="inferred from homology"/>
<keyword evidence="6" id="KW-1185">Reference proteome</keyword>
<dbReference type="PANTHER" id="PTHR40695:SF1">
    <property type="entry name" value="4-PHOSPHOPANTOATE--BETA-ALANINE LIGASE"/>
    <property type="match status" value="1"/>
</dbReference>
<dbReference type="Gene3D" id="3.40.50.12640">
    <property type="entry name" value="Phosphopantoate/pantothenate synthetase"/>
    <property type="match status" value="1"/>
</dbReference>
<evidence type="ECO:0000313" key="6">
    <source>
        <dbReference type="Proteomes" id="UP001466331"/>
    </source>
</evidence>
<dbReference type="HAMAP" id="MF_02224">
    <property type="entry name" value="PPS"/>
    <property type="match status" value="1"/>
</dbReference>
<organism evidence="5 6">
    <name type="scientific">Rarispira pelagica</name>
    <dbReference type="NCBI Taxonomy" id="3141764"/>
    <lineage>
        <taxon>Bacteria</taxon>
        <taxon>Pseudomonadati</taxon>
        <taxon>Spirochaetota</taxon>
        <taxon>Spirochaetia</taxon>
        <taxon>Winmispirales</taxon>
        <taxon>Winmispiraceae</taxon>
        <taxon>Rarispira</taxon>
    </lineage>
</organism>